<reference evidence="12 13" key="1">
    <citation type="journal article" date="2016" name="Front. Microbiol.">
        <title>Fuerstia marisgermanicae gen. nov., sp. nov., an Unusual Member of the Phylum Planctomycetes from the German Wadden Sea.</title>
        <authorList>
            <person name="Kohn T."/>
            <person name="Heuer A."/>
            <person name="Jogler M."/>
            <person name="Vollmers J."/>
            <person name="Boedeker C."/>
            <person name="Bunk B."/>
            <person name="Rast P."/>
            <person name="Borchert D."/>
            <person name="Glockner I."/>
            <person name="Freese H.M."/>
            <person name="Klenk H.P."/>
            <person name="Overmann J."/>
            <person name="Kaster A.K."/>
            <person name="Rohde M."/>
            <person name="Wiegand S."/>
            <person name="Jogler C."/>
        </authorList>
    </citation>
    <scope>NUCLEOTIDE SEQUENCE [LARGE SCALE GENOMIC DNA]</scope>
    <source>
        <strain evidence="12 13">NH11</strain>
    </source>
</reference>
<protein>
    <recommendedName>
        <fullName evidence="4">Viral histone-like protein</fullName>
    </recommendedName>
    <alternativeName>
        <fullName evidence="9">DNA-binding protein pA104R</fullName>
    </alternativeName>
    <alternativeName>
        <fullName evidence="8">pA104R</fullName>
    </alternativeName>
</protein>
<dbReference type="SMART" id="SM00411">
    <property type="entry name" value="BHL"/>
    <property type="match status" value="1"/>
</dbReference>
<comment type="similarity">
    <text evidence="2 11">Belongs to the bacterial histone-like protein family.</text>
</comment>
<evidence type="ECO:0000256" key="7">
    <source>
        <dbReference type="ARBA" id="ARBA00023125"/>
    </source>
</evidence>
<dbReference type="RefSeq" id="WP_077024680.1">
    <property type="nucleotide sequence ID" value="NZ_CP017641.1"/>
</dbReference>
<dbReference type="CDD" id="cd13834">
    <property type="entry name" value="HU_like"/>
    <property type="match status" value="1"/>
</dbReference>
<dbReference type="GO" id="GO:0003677">
    <property type="term" value="F:DNA binding"/>
    <property type="evidence" value="ECO:0007669"/>
    <property type="project" value="UniProtKB-KW"/>
</dbReference>
<evidence type="ECO:0000256" key="3">
    <source>
        <dbReference type="ARBA" id="ARBA00011738"/>
    </source>
</evidence>
<evidence type="ECO:0000256" key="8">
    <source>
        <dbReference type="ARBA" id="ARBA00033120"/>
    </source>
</evidence>
<dbReference type="AlphaFoldDB" id="A0A1P8WGI5"/>
<proteinExistence type="inferred from homology"/>
<name>A0A1P8WGI5_9PLAN</name>
<dbReference type="KEGG" id="fmr:Fuma_02793"/>
<evidence type="ECO:0000256" key="2">
    <source>
        <dbReference type="ARBA" id="ARBA00010529"/>
    </source>
</evidence>
<evidence type="ECO:0000256" key="5">
    <source>
        <dbReference type="ARBA" id="ARBA00022705"/>
    </source>
</evidence>
<evidence type="ECO:0000313" key="13">
    <source>
        <dbReference type="Proteomes" id="UP000187735"/>
    </source>
</evidence>
<organism evidence="12 13">
    <name type="scientific">Fuerstiella marisgermanici</name>
    <dbReference type="NCBI Taxonomy" id="1891926"/>
    <lineage>
        <taxon>Bacteria</taxon>
        <taxon>Pseudomonadati</taxon>
        <taxon>Planctomycetota</taxon>
        <taxon>Planctomycetia</taxon>
        <taxon>Planctomycetales</taxon>
        <taxon>Planctomycetaceae</taxon>
        <taxon>Fuerstiella</taxon>
    </lineage>
</organism>
<dbReference type="Proteomes" id="UP000187735">
    <property type="component" value="Chromosome"/>
</dbReference>
<gene>
    <name evidence="12" type="ORF">Fuma_02793</name>
</gene>
<evidence type="ECO:0000313" key="12">
    <source>
        <dbReference type="EMBL" id="APZ93176.1"/>
    </source>
</evidence>
<dbReference type="STRING" id="1891926.Fuma_02793"/>
<dbReference type="GO" id="GO:0030527">
    <property type="term" value="F:structural constituent of chromatin"/>
    <property type="evidence" value="ECO:0007669"/>
    <property type="project" value="InterPro"/>
</dbReference>
<comment type="function">
    <text evidence="10">DNA-binding protein that plays a critical role in nucleoid compaction, genome replication and DNA replication and transcription. Binds to both ssDNA and dsDNA with a binding site covering about 15 nucleotides. Displays DNA-supercoiling activity only when associated with the viral DNA topoisomerase 2.</text>
</comment>
<evidence type="ECO:0000256" key="10">
    <source>
        <dbReference type="ARBA" id="ARBA00046140"/>
    </source>
</evidence>
<keyword evidence="6" id="KW-0426">Late protein</keyword>
<keyword evidence="5" id="KW-0235">DNA replication</keyword>
<dbReference type="PANTHER" id="PTHR33175:SF13">
    <property type="entry name" value="HISTONE-LIKE PROTEIN"/>
    <property type="match status" value="1"/>
</dbReference>
<dbReference type="GO" id="GO:0005829">
    <property type="term" value="C:cytosol"/>
    <property type="evidence" value="ECO:0007669"/>
    <property type="project" value="TreeGrafter"/>
</dbReference>
<comment type="subcellular location">
    <subcellularLocation>
        <location evidence="1">Virion</location>
    </subcellularLocation>
</comment>
<dbReference type="OrthoDB" id="331625at2"/>
<keyword evidence="13" id="KW-1185">Reference proteome</keyword>
<evidence type="ECO:0000256" key="6">
    <source>
        <dbReference type="ARBA" id="ARBA00022921"/>
    </source>
</evidence>
<dbReference type="InterPro" id="IPR010992">
    <property type="entry name" value="IHF-like_DNA-bd_dom_sf"/>
</dbReference>
<accession>A0A1P8WGI5</accession>
<evidence type="ECO:0000256" key="1">
    <source>
        <dbReference type="ARBA" id="ARBA00004328"/>
    </source>
</evidence>
<evidence type="ECO:0000256" key="9">
    <source>
        <dbReference type="ARBA" id="ARBA00033227"/>
    </source>
</evidence>
<sequence length="104" mass="11487">MAISKDKPLSKSEILNELAEATELSRKDVSSVLEALEELIEKNLTQGSGIFNLPGLMKIYVHSKKATEEREGRNPATGETITIKAKPASKVVKVRPLKKLKEMI</sequence>
<evidence type="ECO:0000256" key="4">
    <source>
        <dbReference type="ARBA" id="ARBA00016145"/>
    </source>
</evidence>
<dbReference type="GO" id="GO:0006260">
    <property type="term" value="P:DNA replication"/>
    <property type="evidence" value="ECO:0007669"/>
    <property type="project" value="UniProtKB-KW"/>
</dbReference>
<dbReference type="Gene3D" id="4.10.520.10">
    <property type="entry name" value="IHF-like DNA-binding proteins"/>
    <property type="match status" value="1"/>
</dbReference>
<dbReference type="SUPFAM" id="SSF47729">
    <property type="entry name" value="IHF-like DNA-binding proteins"/>
    <property type="match status" value="1"/>
</dbReference>
<dbReference type="EMBL" id="CP017641">
    <property type="protein sequence ID" value="APZ93176.1"/>
    <property type="molecule type" value="Genomic_DNA"/>
</dbReference>
<dbReference type="InterPro" id="IPR000119">
    <property type="entry name" value="Hist_DNA-bd"/>
</dbReference>
<comment type="subunit">
    <text evidence="3">Homodimer.</text>
</comment>
<dbReference type="PANTHER" id="PTHR33175">
    <property type="entry name" value="DNA-BINDING PROTEIN HU"/>
    <property type="match status" value="1"/>
</dbReference>
<dbReference type="Pfam" id="PF00216">
    <property type="entry name" value="Bac_DNA_binding"/>
    <property type="match status" value="1"/>
</dbReference>
<keyword evidence="7" id="KW-0238">DNA-binding</keyword>
<evidence type="ECO:0000256" key="11">
    <source>
        <dbReference type="RuleBase" id="RU003939"/>
    </source>
</evidence>